<evidence type="ECO:0000259" key="4">
    <source>
        <dbReference type="Pfam" id="PF16371"/>
    </source>
</evidence>
<accession>A0ABW5VGM2</accession>
<comment type="caution">
    <text evidence="5">The sequence shown here is derived from an EMBL/GenBank/DDBJ whole genome shotgun (WGS) entry which is preliminary data.</text>
</comment>
<dbReference type="InterPro" id="IPR032285">
    <property type="entry name" value="Metallophos_N"/>
</dbReference>
<dbReference type="EMBL" id="JBHUOK010000030">
    <property type="protein sequence ID" value="MFD2790064.1"/>
    <property type="molecule type" value="Genomic_DNA"/>
</dbReference>
<dbReference type="InterPro" id="IPR051918">
    <property type="entry name" value="STPP_CPPED1"/>
</dbReference>
<evidence type="ECO:0000313" key="6">
    <source>
        <dbReference type="Proteomes" id="UP001597532"/>
    </source>
</evidence>
<dbReference type="Pfam" id="PF00149">
    <property type="entry name" value="Metallophos"/>
    <property type="match status" value="1"/>
</dbReference>
<dbReference type="InterPro" id="IPR004843">
    <property type="entry name" value="Calcineurin-like_PHP"/>
</dbReference>
<keyword evidence="6" id="KW-1185">Reference proteome</keyword>
<evidence type="ECO:0000259" key="1">
    <source>
        <dbReference type="Pfam" id="PF00149"/>
    </source>
</evidence>
<sequence length="661" mass="73449">MDHTRRKFIRIGGLSTIAGLSGIGLAFTSCQDNDPIVIDENNNLNITGVSIPSSLDVKQGETITLTGKGFKMGDRIKLTSTLDSSITYSSEVTAINNGTVTFTVPDGLTTGNYQLNVIRGTKDLLLGAMLLNLTADINIPDIAGMTVKGQVYSDGEGIPGVVVSDGYEVTVTDEQGVYYLPSQKRIGFVFISIPANYEVTNSGKAPQFFKRLSNNTTTVEQKDFSLIKVDNENHVVIPLADWHLANRNNDLQQFTGTVLPDVNTTIDQYAADGTKVYLLTLGDMTWETYWYGNGFGLNEYLPYMNMLNSPVFNVMGNHDNDPYYSNNWDAENKYREVIGPTYYSFNLGKVHYVVLDDVEYINTGGSVGNVGDRNYNTIITPDQIEWLKKDLAAITDKSTPIVVAMHTPLYRKPTLDSNGNQENSHALDNGSTLINCLKDFSSVNVLSGHTHVNYRVEEEENLMEHNTAAICATWWWTGRSGYANNHICKDGSPGGYSIWKMNGKDIQWRYKGIGYEEDYQFRSYDLNRVHITAAAFAPGTTEEKLAPYAGPYSQKNVNNEVLINVWGYDSQWQIEVTENSNKLNVTRVNTKDPLHIVSYDALRLNAGATPTGAFATNDTAHLFKVTASAPDTTIEIKVTDRFGKVYTENMERPKSFSLHMS</sequence>
<dbReference type="PROSITE" id="PS51257">
    <property type="entry name" value="PROKAR_LIPOPROTEIN"/>
    <property type="match status" value="1"/>
</dbReference>
<dbReference type="InterPro" id="IPR029052">
    <property type="entry name" value="Metallo-depent_PP-like"/>
</dbReference>
<dbReference type="SUPFAM" id="SSF56300">
    <property type="entry name" value="Metallo-dependent phosphatases"/>
    <property type="match status" value="1"/>
</dbReference>
<dbReference type="Gene3D" id="3.60.21.10">
    <property type="match status" value="1"/>
</dbReference>
<name>A0ABW5VGM2_9FLAO</name>
<feature type="domain" description="Calcineurin-like phosphoesterase" evidence="1">
    <location>
        <begin position="239"/>
        <end position="452"/>
    </location>
</feature>
<dbReference type="Gene3D" id="2.60.40.3920">
    <property type="match status" value="1"/>
</dbReference>
<dbReference type="Pfam" id="PF01833">
    <property type="entry name" value="TIG"/>
    <property type="match status" value="1"/>
</dbReference>
<evidence type="ECO:0000313" key="5">
    <source>
        <dbReference type="EMBL" id="MFD2790064.1"/>
    </source>
</evidence>
<dbReference type="PANTHER" id="PTHR43143">
    <property type="entry name" value="METALLOPHOSPHOESTERASE, CALCINEURIN SUPERFAMILY"/>
    <property type="match status" value="1"/>
</dbReference>
<dbReference type="Proteomes" id="UP001597532">
    <property type="component" value="Unassembled WGS sequence"/>
</dbReference>
<feature type="domain" description="Calcineurin-like phosphoesterase N-terminal" evidence="4">
    <location>
        <begin position="149"/>
        <end position="226"/>
    </location>
</feature>
<dbReference type="InterPro" id="IPR032288">
    <property type="entry name" value="Metallophos_C"/>
</dbReference>
<reference evidence="6" key="1">
    <citation type="journal article" date="2019" name="Int. J. Syst. Evol. Microbiol.">
        <title>The Global Catalogue of Microorganisms (GCM) 10K type strain sequencing project: providing services to taxonomists for standard genome sequencing and annotation.</title>
        <authorList>
            <consortium name="The Broad Institute Genomics Platform"/>
            <consortium name="The Broad Institute Genome Sequencing Center for Infectious Disease"/>
            <person name="Wu L."/>
            <person name="Ma J."/>
        </authorList>
    </citation>
    <scope>NUCLEOTIDE SEQUENCE [LARGE SCALE GENOMIC DNA]</scope>
    <source>
        <strain evidence="6">KCTC 52924</strain>
    </source>
</reference>
<organism evidence="5 6">
    <name type="scientific">Arenibacter antarcticus</name>
    <dbReference type="NCBI Taxonomy" id="2040469"/>
    <lineage>
        <taxon>Bacteria</taxon>
        <taxon>Pseudomonadati</taxon>
        <taxon>Bacteroidota</taxon>
        <taxon>Flavobacteriia</taxon>
        <taxon>Flavobacteriales</taxon>
        <taxon>Flavobacteriaceae</taxon>
        <taxon>Arenibacter</taxon>
    </lineage>
</organism>
<gene>
    <name evidence="5" type="ORF">ACFS1K_09840</name>
</gene>
<dbReference type="Pfam" id="PF16371">
    <property type="entry name" value="MetallophosN"/>
    <property type="match status" value="1"/>
</dbReference>
<dbReference type="InterPro" id="IPR002909">
    <property type="entry name" value="IPT_dom"/>
</dbReference>
<dbReference type="Pfam" id="PF16370">
    <property type="entry name" value="MetallophosC"/>
    <property type="match status" value="1"/>
</dbReference>
<feature type="domain" description="Calcineurin-like phosphoesterase C-terminal" evidence="3">
    <location>
        <begin position="464"/>
        <end position="646"/>
    </location>
</feature>
<dbReference type="PANTHER" id="PTHR43143:SF1">
    <property type="entry name" value="SERINE_THREONINE-PROTEIN PHOSPHATASE CPPED1"/>
    <property type="match status" value="1"/>
</dbReference>
<feature type="domain" description="IPT/TIG" evidence="2">
    <location>
        <begin position="46"/>
        <end position="121"/>
    </location>
</feature>
<evidence type="ECO:0000259" key="3">
    <source>
        <dbReference type="Pfam" id="PF16370"/>
    </source>
</evidence>
<dbReference type="RefSeq" id="WP_251805912.1">
    <property type="nucleotide sequence ID" value="NZ_CP166679.1"/>
</dbReference>
<protein>
    <submittedName>
        <fullName evidence="5">Calcineurin-like phosphoesterase C-terminal domain-containing protein</fullName>
    </submittedName>
</protein>
<proteinExistence type="predicted"/>
<evidence type="ECO:0000259" key="2">
    <source>
        <dbReference type="Pfam" id="PF01833"/>
    </source>
</evidence>